<name>A0A3A4ZC22_UNCKA</name>
<keyword evidence="4" id="KW-0378">Hydrolase</keyword>
<feature type="domain" description="Uracil-DNA glycosylase-like" evidence="8">
    <location>
        <begin position="49"/>
        <end position="155"/>
    </location>
</feature>
<evidence type="ECO:0000259" key="8">
    <source>
        <dbReference type="SMART" id="SM00986"/>
    </source>
</evidence>
<organism evidence="9 10">
    <name type="scientific">candidate division WWE3 bacterium</name>
    <dbReference type="NCBI Taxonomy" id="2053526"/>
    <lineage>
        <taxon>Bacteria</taxon>
        <taxon>Katanobacteria</taxon>
    </lineage>
</organism>
<comment type="caution">
    <text evidence="9">The sequence shown here is derived from an EMBL/GenBank/DDBJ whole genome shotgun (WGS) entry which is preliminary data.</text>
</comment>
<dbReference type="SUPFAM" id="SSF52141">
    <property type="entry name" value="Uracil-DNA glycosylase-like"/>
    <property type="match status" value="1"/>
</dbReference>
<keyword evidence="7" id="KW-0234">DNA repair</keyword>
<evidence type="ECO:0000256" key="3">
    <source>
        <dbReference type="ARBA" id="ARBA00022763"/>
    </source>
</evidence>
<dbReference type="InterPro" id="IPR036895">
    <property type="entry name" value="Uracil-DNA_glycosylase-like_sf"/>
</dbReference>
<dbReference type="GO" id="GO:0051539">
    <property type="term" value="F:4 iron, 4 sulfur cluster binding"/>
    <property type="evidence" value="ECO:0007669"/>
    <property type="project" value="UniProtKB-KW"/>
</dbReference>
<evidence type="ECO:0000256" key="6">
    <source>
        <dbReference type="ARBA" id="ARBA00023014"/>
    </source>
</evidence>
<accession>A0A3A4ZC22</accession>
<evidence type="ECO:0000256" key="7">
    <source>
        <dbReference type="ARBA" id="ARBA00023204"/>
    </source>
</evidence>
<keyword evidence="1" id="KW-0004">4Fe-4S</keyword>
<keyword evidence="5" id="KW-0408">Iron</keyword>
<dbReference type="AlphaFoldDB" id="A0A3A4ZC22"/>
<dbReference type="Gene3D" id="3.40.470.10">
    <property type="entry name" value="Uracil-DNA glycosylase-like domain"/>
    <property type="match status" value="1"/>
</dbReference>
<keyword evidence="3" id="KW-0227">DNA damage</keyword>
<keyword evidence="6" id="KW-0411">Iron-sulfur</keyword>
<reference evidence="9 10" key="1">
    <citation type="journal article" date="2017" name="ISME J.">
        <title>Energy and carbon metabolisms in a deep terrestrial subsurface fluid microbial community.</title>
        <authorList>
            <person name="Momper L."/>
            <person name="Jungbluth S.P."/>
            <person name="Lee M.D."/>
            <person name="Amend J.P."/>
        </authorList>
    </citation>
    <scope>NUCLEOTIDE SEQUENCE [LARGE SCALE GENOMIC DNA]</scope>
    <source>
        <strain evidence="9">SURF_46</strain>
    </source>
</reference>
<evidence type="ECO:0000256" key="5">
    <source>
        <dbReference type="ARBA" id="ARBA00023004"/>
    </source>
</evidence>
<gene>
    <name evidence="9" type="ORF">C4561_04710</name>
</gene>
<evidence type="ECO:0000256" key="2">
    <source>
        <dbReference type="ARBA" id="ARBA00022723"/>
    </source>
</evidence>
<dbReference type="InterPro" id="IPR051536">
    <property type="entry name" value="UDG_Type-4/5"/>
</dbReference>
<dbReference type="InterPro" id="IPR005122">
    <property type="entry name" value="Uracil-DNA_glycosylase-like"/>
</dbReference>
<dbReference type="PANTHER" id="PTHR33693:SF3">
    <property type="entry name" value="TYPE-5 URACIL-DNA GLYCOSYLASE"/>
    <property type="match status" value="1"/>
</dbReference>
<evidence type="ECO:0000256" key="1">
    <source>
        <dbReference type="ARBA" id="ARBA00022485"/>
    </source>
</evidence>
<dbReference type="GO" id="GO:0046872">
    <property type="term" value="F:metal ion binding"/>
    <property type="evidence" value="ECO:0007669"/>
    <property type="project" value="UniProtKB-KW"/>
</dbReference>
<dbReference type="EMBL" id="QZJF01000018">
    <property type="protein sequence ID" value="RJR26678.1"/>
    <property type="molecule type" value="Genomic_DNA"/>
</dbReference>
<dbReference type="GO" id="GO:0097506">
    <property type="term" value="F:deaminated base DNA N-glycosylase activity"/>
    <property type="evidence" value="ECO:0007669"/>
    <property type="project" value="UniProtKB-ARBA"/>
</dbReference>
<dbReference type="PANTHER" id="PTHR33693">
    <property type="entry name" value="TYPE-5 URACIL-DNA GLYCOSYLASE"/>
    <property type="match status" value="1"/>
</dbReference>
<sequence>MKAMENEQVNDLDERVTSCSLCHRLKDHRESRELLKQFGDFEHWNQPVPGFGDVNARLLTLGLAPGAHGANRTGRVFTGDYAGDRLYEALHQFGFSNQGGSTSRDDGMHLNDVYITNIVRCVPLDFDTLPHGNPVNSRLSGHVKETYHYIPPIYA</sequence>
<dbReference type="GO" id="GO:0006281">
    <property type="term" value="P:DNA repair"/>
    <property type="evidence" value="ECO:0007669"/>
    <property type="project" value="UniProtKB-KW"/>
</dbReference>
<feature type="non-terminal residue" evidence="9">
    <location>
        <position position="155"/>
    </location>
</feature>
<keyword evidence="2" id="KW-0479">Metal-binding</keyword>
<dbReference type="SMART" id="SM00986">
    <property type="entry name" value="UDG"/>
    <property type="match status" value="1"/>
</dbReference>
<protein>
    <recommendedName>
        <fullName evidence="8">Uracil-DNA glycosylase-like domain-containing protein</fullName>
    </recommendedName>
</protein>
<dbReference type="Proteomes" id="UP000265540">
    <property type="component" value="Unassembled WGS sequence"/>
</dbReference>
<proteinExistence type="predicted"/>
<evidence type="ECO:0000256" key="4">
    <source>
        <dbReference type="ARBA" id="ARBA00022801"/>
    </source>
</evidence>
<dbReference type="Pfam" id="PF03167">
    <property type="entry name" value="UDG"/>
    <property type="match status" value="1"/>
</dbReference>
<dbReference type="SMART" id="SM00987">
    <property type="entry name" value="UreE_C"/>
    <property type="match status" value="1"/>
</dbReference>
<evidence type="ECO:0000313" key="9">
    <source>
        <dbReference type="EMBL" id="RJR26678.1"/>
    </source>
</evidence>
<evidence type="ECO:0000313" key="10">
    <source>
        <dbReference type="Proteomes" id="UP000265540"/>
    </source>
</evidence>